<dbReference type="Gene3D" id="1.25.40.10">
    <property type="entry name" value="Tetratricopeptide repeat domain"/>
    <property type="match status" value="2"/>
</dbReference>
<dbReference type="GO" id="GO:0031145">
    <property type="term" value="P:anaphase-promoting complex-dependent catabolic process"/>
    <property type="evidence" value="ECO:0007669"/>
    <property type="project" value="TreeGrafter"/>
</dbReference>
<dbReference type="InterPro" id="IPR011990">
    <property type="entry name" value="TPR-like_helical_dom_sf"/>
</dbReference>
<dbReference type="PANTHER" id="PTHR12558">
    <property type="entry name" value="CELL DIVISION CYCLE 16,23,27"/>
    <property type="match status" value="1"/>
</dbReference>
<dbReference type="PROSITE" id="PS50005">
    <property type="entry name" value="TPR"/>
    <property type="match status" value="5"/>
</dbReference>
<comment type="caution">
    <text evidence="10">The sequence shown here is derived from an EMBL/GenBank/DDBJ whole genome shotgun (WGS) entry which is preliminary data.</text>
</comment>
<dbReference type="InterPro" id="IPR007192">
    <property type="entry name" value="APC8"/>
</dbReference>
<evidence type="ECO:0000259" key="9">
    <source>
        <dbReference type="Pfam" id="PF04049"/>
    </source>
</evidence>
<dbReference type="GO" id="GO:0016567">
    <property type="term" value="P:protein ubiquitination"/>
    <property type="evidence" value="ECO:0007669"/>
    <property type="project" value="TreeGrafter"/>
</dbReference>
<keyword evidence="4" id="KW-0833">Ubl conjugation pathway</keyword>
<keyword evidence="11" id="KW-1185">Reference proteome</keyword>
<evidence type="ECO:0000256" key="8">
    <source>
        <dbReference type="SAM" id="MobiDB-lite"/>
    </source>
</evidence>
<keyword evidence="1" id="KW-0132">Cell division</keyword>
<feature type="repeat" description="TPR" evidence="7">
    <location>
        <begin position="430"/>
        <end position="463"/>
    </location>
</feature>
<evidence type="ECO:0000313" key="11">
    <source>
        <dbReference type="Proteomes" id="UP001209570"/>
    </source>
</evidence>
<evidence type="ECO:0000313" key="10">
    <source>
        <dbReference type="EMBL" id="KAJ0401728.1"/>
    </source>
</evidence>
<accession>A0AAD5QAY6</accession>
<evidence type="ECO:0000256" key="1">
    <source>
        <dbReference type="ARBA" id="ARBA00022618"/>
    </source>
</evidence>
<protein>
    <recommendedName>
        <fullName evidence="9">Cdc23 domain-containing protein</fullName>
    </recommendedName>
</protein>
<feature type="repeat" description="TPR" evidence="7">
    <location>
        <begin position="362"/>
        <end position="395"/>
    </location>
</feature>
<dbReference type="SUPFAM" id="SSF48452">
    <property type="entry name" value="TPR-like"/>
    <property type="match status" value="2"/>
</dbReference>
<dbReference type="SMART" id="SM00028">
    <property type="entry name" value="TPR"/>
    <property type="match status" value="7"/>
</dbReference>
<dbReference type="Pfam" id="PF13432">
    <property type="entry name" value="TPR_16"/>
    <property type="match status" value="1"/>
</dbReference>
<evidence type="ECO:0000256" key="3">
    <source>
        <dbReference type="ARBA" id="ARBA00022776"/>
    </source>
</evidence>
<dbReference type="GO" id="GO:0045842">
    <property type="term" value="P:positive regulation of mitotic metaphase/anaphase transition"/>
    <property type="evidence" value="ECO:0007669"/>
    <property type="project" value="TreeGrafter"/>
</dbReference>
<feature type="compositionally biased region" description="Acidic residues" evidence="8">
    <location>
        <begin position="87"/>
        <end position="96"/>
    </location>
</feature>
<dbReference type="GO" id="GO:0005680">
    <property type="term" value="C:anaphase-promoting complex"/>
    <property type="evidence" value="ECO:0007669"/>
    <property type="project" value="InterPro"/>
</dbReference>
<dbReference type="InterPro" id="IPR019734">
    <property type="entry name" value="TPR_rpt"/>
</dbReference>
<keyword evidence="6" id="KW-0131">Cell cycle</keyword>
<dbReference type="AlphaFoldDB" id="A0AAD5QAY6"/>
<evidence type="ECO:0000256" key="4">
    <source>
        <dbReference type="ARBA" id="ARBA00022786"/>
    </source>
</evidence>
<organism evidence="10 11">
    <name type="scientific">Pythium insidiosum</name>
    <name type="common">Pythiosis disease agent</name>
    <dbReference type="NCBI Taxonomy" id="114742"/>
    <lineage>
        <taxon>Eukaryota</taxon>
        <taxon>Sar</taxon>
        <taxon>Stramenopiles</taxon>
        <taxon>Oomycota</taxon>
        <taxon>Peronosporomycetes</taxon>
        <taxon>Pythiales</taxon>
        <taxon>Pythiaceae</taxon>
        <taxon>Pythium</taxon>
    </lineage>
</organism>
<sequence>MGGSTHGMARRRSSSSFISSAGMSIVPETEAVISQLRDAVRTLRMRGLKHAAKFAAELLLGIPEEIRLAVKASRRPRASDNDGQEAQVEEEEEDMDRYDAARASLDNGEYLRAHQMLVDAPIDGPATRFLRYYALYLAGEKAKEEMDLEISVTGSTPKDTERLSHVNRQGVNPHLKELYLSLSADHRAGRLDGHALYLFAVVLRRLGNDAPDGAEMTTRRVLLEAIRLYPWNWSAWMELAALSPFTSHEEEASLSAASPWMFHLFEAHVLLDQQQTDAARQVLDHLAALFPQSTYLLAQQALTSYHLRDFDQAQDQFEQLVAVDPQRLDTMDVYSNVLYVKEDKSELSRLAHRALQVEKYRPETCCIIGNYYSLKNKHDRAIVYFHRALKLDPNFLSAWTLIGHEYVELKNTSAAIEAYRRAVTLNARDYRAWYGLGQAYEILNMYLYSIYYYKKAAAIRPYDARMWCALGGCYEKLGKSDEAITCFERAVRNQDREGVASYHLGRILAQRGRPHAAAKYYQLHLGLRDLSTMRQRSQAEEAEDDEDVDDVELPRGATIRLDTPQALAAVLFLANYWKEAGRFQSATLLCNRLLDVQGPEKEEAKALLREMRSLDGVGRSRA</sequence>
<dbReference type="PANTHER" id="PTHR12558:SF10">
    <property type="entry name" value="CELL DIVISION CYCLE PROTEIN 23 HOMOLOG"/>
    <property type="match status" value="1"/>
</dbReference>
<evidence type="ECO:0000256" key="2">
    <source>
        <dbReference type="ARBA" id="ARBA00022737"/>
    </source>
</evidence>
<gene>
    <name evidence="10" type="ORF">P43SY_003049</name>
</gene>
<proteinExistence type="predicted"/>
<keyword evidence="5 7" id="KW-0802">TPR repeat</keyword>
<dbReference type="Pfam" id="PF13414">
    <property type="entry name" value="TPR_11"/>
    <property type="match status" value="1"/>
</dbReference>
<dbReference type="Proteomes" id="UP001209570">
    <property type="component" value="Unassembled WGS sequence"/>
</dbReference>
<evidence type="ECO:0000256" key="7">
    <source>
        <dbReference type="PROSITE-ProRule" id="PRU00339"/>
    </source>
</evidence>
<feature type="repeat" description="TPR" evidence="7">
    <location>
        <begin position="294"/>
        <end position="327"/>
    </location>
</feature>
<feature type="domain" description="Cdc23" evidence="9">
    <location>
        <begin position="34"/>
        <end position="301"/>
    </location>
</feature>
<feature type="region of interest" description="Disordered" evidence="8">
    <location>
        <begin position="71"/>
        <end position="97"/>
    </location>
</feature>
<dbReference type="Pfam" id="PF04049">
    <property type="entry name" value="ANAPC8"/>
    <property type="match status" value="1"/>
</dbReference>
<dbReference type="GO" id="GO:0051301">
    <property type="term" value="P:cell division"/>
    <property type="evidence" value="ECO:0007669"/>
    <property type="project" value="UniProtKB-KW"/>
</dbReference>
<feature type="repeat" description="TPR" evidence="7">
    <location>
        <begin position="464"/>
        <end position="497"/>
    </location>
</feature>
<keyword evidence="3" id="KW-0498">Mitosis</keyword>
<reference evidence="10" key="1">
    <citation type="submission" date="2021-12" db="EMBL/GenBank/DDBJ databases">
        <title>Prjna785345.</title>
        <authorList>
            <person name="Rujirawat T."/>
            <person name="Krajaejun T."/>
        </authorList>
    </citation>
    <scope>NUCLEOTIDE SEQUENCE</scope>
    <source>
        <strain evidence="10">Pi057C3</strain>
    </source>
</reference>
<evidence type="ECO:0000256" key="6">
    <source>
        <dbReference type="ARBA" id="ARBA00023306"/>
    </source>
</evidence>
<name>A0AAD5QAY6_PYTIN</name>
<feature type="repeat" description="TPR" evidence="7">
    <location>
        <begin position="396"/>
        <end position="429"/>
    </location>
</feature>
<dbReference type="Pfam" id="PF00515">
    <property type="entry name" value="TPR_1"/>
    <property type="match status" value="1"/>
</dbReference>
<keyword evidence="2" id="KW-0677">Repeat</keyword>
<dbReference type="EMBL" id="JAKCXM010000120">
    <property type="protein sequence ID" value="KAJ0401728.1"/>
    <property type="molecule type" value="Genomic_DNA"/>
</dbReference>
<evidence type="ECO:0000256" key="5">
    <source>
        <dbReference type="ARBA" id="ARBA00022803"/>
    </source>
</evidence>